<proteinExistence type="predicted"/>
<dbReference type="GeneID" id="24532235"/>
<feature type="non-terminal residue" evidence="1">
    <location>
        <position position="1"/>
    </location>
</feature>
<sequence length="8" mass="915">GMKPIEKL</sequence>
<evidence type="ECO:0000313" key="2">
    <source>
        <dbReference type="Proteomes" id="UP000076359"/>
    </source>
</evidence>
<dbReference type="EMBL" id="LVLA01000013">
    <property type="protein sequence ID" value="KYN95297.1"/>
    <property type="molecule type" value="Genomic_DNA"/>
</dbReference>
<dbReference type="GO" id="GO:0016874">
    <property type="term" value="F:ligase activity"/>
    <property type="evidence" value="ECO:0007669"/>
    <property type="project" value="UniProtKB-KW"/>
</dbReference>
<name>A0A151L8T1_PLARE</name>
<reference evidence="1 2" key="1">
    <citation type="journal article" date="2016" name="Nat. Commun.">
        <title>Genomes of cryptic chimpanzee Plasmodium species reveal key evolutionary events leading to human malaria.</title>
        <authorList>
            <person name="Sundararaman S.A."/>
            <person name="Plenderleith L.J."/>
            <person name="Liu W."/>
            <person name="Loy D.E."/>
            <person name="Learn G.H."/>
            <person name="Li Y."/>
            <person name="Shaw K.S."/>
            <person name="Ayouba A."/>
            <person name="Peeters M."/>
            <person name="Speede S."/>
            <person name="Shaw G.M."/>
            <person name="Bushman F.D."/>
            <person name="Brisson D."/>
            <person name="Rayner J.C."/>
            <person name="Sharp P.M."/>
            <person name="Hahn B.H."/>
        </authorList>
    </citation>
    <scope>NUCLEOTIDE SEQUENCE [LARGE SCALE GENOMIC DNA]</scope>
    <source>
        <strain evidence="1 2">SY57</strain>
    </source>
</reference>
<comment type="caution">
    <text evidence="1">The sequence shown here is derived from an EMBL/GenBank/DDBJ whole genome shotgun (WGS) entry which is preliminary data.</text>
</comment>
<protein>
    <submittedName>
        <fullName evidence="1">Arginine--tRNA ligase, putative</fullName>
    </submittedName>
</protein>
<accession>A0A151L8T1</accession>
<gene>
    <name evidence="1" type="ORF">PRSY57_1217900</name>
</gene>
<keyword evidence="1" id="KW-0436">Ligase</keyword>
<evidence type="ECO:0000313" key="1">
    <source>
        <dbReference type="EMBL" id="KYN95297.1"/>
    </source>
</evidence>
<dbReference type="Proteomes" id="UP000076359">
    <property type="component" value="Unassembled WGS sequence"/>
</dbReference>
<organism evidence="1 2">
    <name type="scientific">Plasmodium reichenowi</name>
    <dbReference type="NCBI Taxonomy" id="5854"/>
    <lineage>
        <taxon>Eukaryota</taxon>
        <taxon>Sar</taxon>
        <taxon>Alveolata</taxon>
        <taxon>Apicomplexa</taxon>
        <taxon>Aconoidasida</taxon>
        <taxon>Haemosporida</taxon>
        <taxon>Plasmodiidae</taxon>
        <taxon>Plasmodium</taxon>
        <taxon>Plasmodium (Laverania)</taxon>
    </lineage>
</organism>
<dbReference type="RefSeq" id="XP_019970207.1">
    <property type="nucleotide sequence ID" value="XM_020115055.1"/>
</dbReference>